<dbReference type="InterPro" id="IPR001005">
    <property type="entry name" value="SANT/Myb"/>
</dbReference>
<proteinExistence type="predicted"/>
<dbReference type="OrthoDB" id="3265199at2759"/>
<feature type="region of interest" description="Disordered" evidence="1">
    <location>
        <begin position="252"/>
        <end position="299"/>
    </location>
</feature>
<gene>
    <name evidence="3" type="ORF">K435DRAFT_867289</name>
</gene>
<protein>
    <recommendedName>
        <fullName evidence="2">Myb-like domain-containing protein</fullName>
    </recommendedName>
</protein>
<dbReference type="PROSITE" id="PS50090">
    <property type="entry name" value="MYB_LIKE"/>
    <property type="match status" value="1"/>
</dbReference>
<sequence length="354" mass="40269">MAGSRSRSSKKSATSRKQASSHGIRRSKRVWGHRAPSPESQGTVTHSRSASPTWDCENDDLPTQNPSDSEDQADSNHDFGSNDQQDEDVTPGGDVEAQTGESDDEDNEQDSHQRVNARSPNWKAWQDRYLIQMVDKLRLFDITRSEQRGAWDELSSALRVKSSQKGPKSTVDRTGQACRARFNLLVKFHEQEQTRSKQITGTNEEVDEHIQLLDGLVKQYRESKVANKGVNQQKLDLEKQAGLEIRDAAMQGMVPRENLTDVTEGSDASVRERQGHRKRRRSLSDTEDKENSPLKKARQQKFDEVLAKHNAEDESRLREACECKEKHHQETIEVQRLMVDTLQNLNAVISWLTE</sequence>
<feature type="region of interest" description="Disordered" evidence="1">
    <location>
        <begin position="1"/>
        <end position="119"/>
    </location>
</feature>
<feature type="compositionally biased region" description="Polar residues" evidence="1">
    <location>
        <begin position="38"/>
        <end position="52"/>
    </location>
</feature>
<feature type="compositionally biased region" description="Basic residues" evidence="1">
    <location>
        <begin position="23"/>
        <end position="32"/>
    </location>
</feature>
<dbReference type="AlphaFoldDB" id="A0A4S8LES9"/>
<dbReference type="EMBL" id="ML179450">
    <property type="protein sequence ID" value="THU87439.1"/>
    <property type="molecule type" value="Genomic_DNA"/>
</dbReference>
<evidence type="ECO:0000259" key="2">
    <source>
        <dbReference type="PROSITE" id="PS50090"/>
    </source>
</evidence>
<reference evidence="3 4" key="1">
    <citation type="journal article" date="2019" name="Nat. Ecol. Evol.">
        <title>Megaphylogeny resolves global patterns of mushroom evolution.</title>
        <authorList>
            <person name="Varga T."/>
            <person name="Krizsan K."/>
            <person name="Foldi C."/>
            <person name="Dima B."/>
            <person name="Sanchez-Garcia M."/>
            <person name="Sanchez-Ramirez S."/>
            <person name="Szollosi G.J."/>
            <person name="Szarkandi J.G."/>
            <person name="Papp V."/>
            <person name="Albert L."/>
            <person name="Andreopoulos W."/>
            <person name="Angelini C."/>
            <person name="Antonin V."/>
            <person name="Barry K.W."/>
            <person name="Bougher N.L."/>
            <person name="Buchanan P."/>
            <person name="Buyck B."/>
            <person name="Bense V."/>
            <person name="Catcheside P."/>
            <person name="Chovatia M."/>
            <person name="Cooper J."/>
            <person name="Damon W."/>
            <person name="Desjardin D."/>
            <person name="Finy P."/>
            <person name="Geml J."/>
            <person name="Haridas S."/>
            <person name="Hughes K."/>
            <person name="Justo A."/>
            <person name="Karasinski D."/>
            <person name="Kautmanova I."/>
            <person name="Kiss B."/>
            <person name="Kocsube S."/>
            <person name="Kotiranta H."/>
            <person name="LaButti K.M."/>
            <person name="Lechner B.E."/>
            <person name="Liimatainen K."/>
            <person name="Lipzen A."/>
            <person name="Lukacs Z."/>
            <person name="Mihaltcheva S."/>
            <person name="Morgado L.N."/>
            <person name="Niskanen T."/>
            <person name="Noordeloos M.E."/>
            <person name="Ohm R.A."/>
            <person name="Ortiz-Santana B."/>
            <person name="Ovrebo C."/>
            <person name="Racz N."/>
            <person name="Riley R."/>
            <person name="Savchenko A."/>
            <person name="Shiryaev A."/>
            <person name="Soop K."/>
            <person name="Spirin V."/>
            <person name="Szebenyi C."/>
            <person name="Tomsovsky M."/>
            <person name="Tulloss R.E."/>
            <person name="Uehling J."/>
            <person name="Grigoriev I.V."/>
            <person name="Vagvolgyi C."/>
            <person name="Papp T."/>
            <person name="Martin F.M."/>
            <person name="Miettinen O."/>
            <person name="Hibbett D.S."/>
            <person name="Nagy L.G."/>
        </authorList>
    </citation>
    <scope>NUCLEOTIDE SEQUENCE [LARGE SCALE GENOMIC DNA]</scope>
    <source>
        <strain evidence="3 4">CBS 962.96</strain>
    </source>
</reference>
<feature type="compositionally biased region" description="Basic and acidic residues" evidence="1">
    <location>
        <begin position="282"/>
        <end position="293"/>
    </location>
</feature>
<dbReference type="Proteomes" id="UP000297245">
    <property type="component" value="Unassembled WGS sequence"/>
</dbReference>
<evidence type="ECO:0000313" key="4">
    <source>
        <dbReference type="Proteomes" id="UP000297245"/>
    </source>
</evidence>
<name>A0A4S8LES9_DENBC</name>
<organism evidence="3 4">
    <name type="scientific">Dendrothele bispora (strain CBS 962.96)</name>
    <dbReference type="NCBI Taxonomy" id="1314807"/>
    <lineage>
        <taxon>Eukaryota</taxon>
        <taxon>Fungi</taxon>
        <taxon>Dikarya</taxon>
        <taxon>Basidiomycota</taxon>
        <taxon>Agaricomycotina</taxon>
        <taxon>Agaricomycetes</taxon>
        <taxon>Agaricomycetidae</taxon>
        <taxon>Agaricales</taxon>
        <taxon>Agaricales incertae sedis</taxon>
        <taxon>Dendrothele</taxon>
    </lineage>
</organism>
<feature type="domain" description="Myb-like" evidence="2">
    <location>
        <begin position="114"/>
        <end position="186"/>
    </location>
</feature>
<evidence type="ECO:0000256" key="1">
    <source>
        <dbReference type="SAM" id="MobiDB-lite"/>
    </source>
</evidence>
<keyword evidence="4" id="KW-1185">Reference proteome</keyword>
<accession>A0A4S8LES9</accession>
<evidence type="ECO:0000313" key="3">
    <source>
        <dbReference type="EMBL" id="THU87439.1"/>
    </source>
</evidence>